<organism evidence="4 5">
    <name type="scientific">Desulforamulus ferrireducens</name>
    <dbReference type="NCBI Taxonomy" id="1833852"/>
    <lineage>
        <taxon>Bacteria</taxon>
        <taxon>Bacillati</taxon>
        <taxon>Bacillota</taxon>
        <taxon>Clostridia</taxon>
        <taxon>Eubacteriales</taxon>
        <taxon>Peptococcaceae</taxon>
        <taxon>Desulforamulus</taxon>
    </lineage>
</organism>
<dbReference type="Proteomes" id="UP000189464">
    <property type="component" value="Chromosome"/>
</dbReference>
<dbReference type="AlphaFoldDB" id="A0A1S6J0A0"/>
<proteinExistence type="inferred from homology"/>
<dbReference type="PIRSF" id="PIRSF006470">
    <property type="entry name" value="DctB"/>
    <property type="match status" value="1"/>
</dbReference>
<comment type="similarity">
    <text evidence="1">Belongs to the bacterial solute-binding protein 7 family.</text>
</comment>
<evidence type="ECO:0000256" key="2">
    <source>
        <dbReference type="ARBA" id="ARBA00022448"/>
    </source>
</evidence>
<evidence type="ECO:0000313" key="4">
    <source>
        <dbReference type="EMBL" id="AQS60457.1"/>
    </source>
</evidence>
<keyword evidence="3" id="KW-0732">Signal</keyword>
<dbReference type="InterPro" id="IPR038404">
    <property type="entry name" value="TRAP_DctP_sf"/>
</dbReference>
<dbReference type="STRING" id="1833852.B0537_01410"/>
<dbReference type="OrthoDB" id="9815946at2"/>
<keyword evidence="2" id="KW-0813">Transport</keyword>
<dbReference type="GO" id="GO:0030288">
    <property type="term" value="C:outer membrane-bounded periplasmic space"/>
    <property type="evidence" value="ECO:0007669"/>
    <property type="project" value="InterPro"/>
</dbReference>
<keyword evidence="5" id="KW-1185">Reference proteome</keyword>
<name>A0A1S6J0A0_9FIRM</name>
<evidence type="ECO:0000256" key="3">
    <source>
        <dbReference type="ARBA" id="ARBA00022729"/>
    </source>
</evidence>
<dbReference type="InterPro" id="IPR004682">
    <property type="entry name" value="TRAP_DctP"/>
</dbReference>
<dbReference type="GO" id="GO:0055085">
    <property type="term" value="P:transmembrane transport"/>
    <property type="evidence" value="ECO:0007669"/>
    <property type="project" value="InterPro"/>
</dbReference>
<dbReference type="NCBIfam" id="TIGR00787">
    <property type="entry name" value="dctP"/>
    <property type="match status" value="1"/>
</dbReference>
<dbReference type="NCBIfam" id="NF037995">
    <property type="entry name" value="TRAP_S1"/>
    <property type="match status" value="1"/>
</dbReference>
<gene>
    <name evidence="4" type="ORF">B0537_01410</name>
</gene>
<reference evidence="4 5" key="1">
    <citation type="journal article" date="2016" name="Int. J. Syst. Evol. Microbiol.">
        <title>Desulfotomaculum ferrireducens sp. nov., a moderately thermophilic sulfate-reducing and dissimilatory Fe(III)-reducing bacterium isolated from compost.</title>
        <authorList>
            <person name="Yang G."/>
            <person name="Guo J."/>
            <person name="Zhuang L."/>
            <person name="Yuan Y."/>
            <person name="Zhou S."/>
        </authorList>
    </citation>
    <scope>NUCLEOTIDE SEQUENCE [LARGE SCALE GENOMIC DNA]</scope>
    <source>
        <strain evidence="4 5">GSS09</strain>
    </source>
</reference>
<accession>A0A1S6J0A0</accession>
<evidence type="ECO:0000313" key="5">
    <source>
        <dbReference type="Proteomes" id="UP000189464"/>
    </source>
</evidence>
<dbReference type="Pfam" id="PF03480">
    <property type="entry name" value="DctP"/>
    <property type="match status" value="1"/>
</dbReference>
<dbReference type="CDD" id="cd13603">
    <property type="entry name" value="PBP2_TRAP_Siap_TeaA_like"/>
    <property type="match status" value="1"/>
</dbReference>
<dbReference type="EMBL" id="CP019698">
    <property type="protein sequence ID" value="AQS60457.1"/>
    <property type="molecule type" value="Genomic_DNA"/>
</dbReference>
<dbReference type="Gene3D" id="3.40.190.170">
    <property type="entry name" value="Bacterial extracellular solute-binding protein, family 7"/>
    <property type="match status" value="1"/>
</dbReference>
<evidence type="ECO:0000256" key="1">
    <source>
        <dbReference type="ARBA" id="ARBA00009023"/>
    </source>
</evidence>
<dbReference type="PANTHER" id="PTHR33376">
    <property type="match status" value="1"/>
</dbReference>
<sequence length="341" mass="37981">MAFMASILVGCGGGGDKEKAAEGDKGKVIKMRLAQSKADNHPVSQGYVKFAELVKEKTNGEIEIQVFNNAVLGSDRECIEGAQKGTLELAGSSTPNMASFTNKFLAWDLPYIFADKEEVYKVVDGEPGQAVAKDLEERGFKVIFFPDYGYRQFVNNAKEVKVPADIVGLKVRTTNSPIEIADYKAFGANPTPIAWGETFTALQQGTVQGEGNSYSLLWDSKHNEVLKYATEINYNYSSDICVMNKKLFDSLSPEHQKAIMEAGQEAMQWQRELANKRDAECKEEFIKYGIKVYEPTAEEMKLWKDAAKVVWDEFVVPGQADPEYVDSILATLGKTREDIFK</sequence>
<dbReference type="KEGG" id="dfg:B0537_01410"/>
<dbReference type="InterPro" id="IPR018389">
    <property type="entry name" value="DctP_fam"/>
</dbReference>
<dbReference type="PANTHER" id="PTHR33376:SF7">
    <property type="entry name" value="C4-DICARBOXYLATE-BINDING PROTEIN DCTB"/>
    <property type="match status" value="1"/>
</dbReference>
<protein>
    <submittedName>
        <fullName evidence="4">C4-dicarboxylate ABC transporter</fullName>
    </submittedName>
</protein>